<dbReference type="EMBL" id="CP159992">
    <property type="protein sequence ID" value="XCP97816.1"/>
    <property type="molecule type" value="Genomic_DNA"/>
</dbReference>
<protein>
    <recommendedName>
        <fullName evidence="2">RiboL-PSP-HEPN domain-containing protein</fullName>
    </recommendedName>
</protein>
<accession>A0AAU8NHR3</accession>
<dbReference type="AlphaFoldDB" id="A0AAU8NHR3"/>
<gene>
    <name evidence="1" type="ORF">ABXS70_14435</name>
</gene>
<proteinExistence type="predicted"/>
<organism evidence="1">
    <name type="scientific">Paenibacillus sp. AN1007</name>
    <dbReference type="NCBI Taxonomy" id="3151385"/>
    <lineage>
        <taxon>Bacteria</taxon>
        <taxon>Bacillati</taxon>
        <taxon>Bacillota</taxon>
        <taxon>Bacilli</taxon>
        <taxon>Bacillales</taxon>
        <taxon>Paenibacillaceae</taxon>
        <taxon>Paenibacillus</taxon>
    </lineage>
</organism>
<reference evidence="1" key="1">
    <citation type="submission" date="2024-05" db="EMBL/GenBank/DDBJ databases">
        <title>Draft genome assemblies of 36 bacteria isolated from hibernating arctic ground squirrels.</title>
        <authorList>
            <person name="McKee H."/>
            <person name="Mullen L."/>
            <person name="Drown D.M."/>
            <person name="Duddleston K.N."/>
        </authorList>
    </citation>
    <scope>NUCLEOTIDE SEQUENCE</scope>
    <source>
        <strain evidence="1">AN1007</strain>
    </source>
</reference>
<evidence type="ECO:0000313" key="1">
    <source>
        <dbReference type="EMBL" id="XCP97816.1"/>
    </source>
</evidence>
<name>A0AAU8NHR3_9BACL</name>
<dbReference type="RefSeq" id="WP_366296457.1">
    <property type="nucleotide sequence ID" value="NZ_CP159992.1"/>
</dbReference>
<sequence>MEIIEKYTSEGFVEVSVISEEYIKFFSEFFGDREQAIKLLRTCYEMDNVIPRRIINNISRLISLGDEMISIKPGRHVLAIFYWIVCIEATSHIANHGAKVRDKIKIIRRFFAECIDEADQAFLLEHIERSLSDERAQNSSGLNLDIIATIFYNIRHDFVHEGNYSNFHFSQKNDERIINSLTMKEHGKDKEEERSYYVLITYEQMRKIIIKGLLNFLKKQMQT</sequence>
<evidence type="ECO:0008006" key="2">
    <source>
        <dbReference type="Google" id="ProtNLM"/>
    </source>
</evidence>